<dbReference type="AlphaFoldDB" id="A0AAP2W5N4"/>
<dbReference type="RefSeq" id="WP_230739501.1">
    <property type="nucleotide sequence ID" value="NZ_PGCK01000001.1"/>
</dbReference>
<reference evidence="2 3" key="1">
    <citation type="submission" date="2017-11" db="EMBL/GenBank/DDBJ databases">
        <title>Isolation and Characterization of Family Methanocellaceae Species from Potential Methane Hydrate Area Offshore Southwestern Taiwan.</title>
        <authorList>
            <person name="Zhang W.-L."/>
            <person name="Chen W.-C."/>
            <person name="Lai M.-C."/>
            <person name="Chen S.-C."/>
        </authorList>
    </citation>
    <scope>NUCLEOTIDE SEQUENCE [LARGE SCALE GENOMIC DNA]</scope>
    <source>
        <strain evidence="2 3">CWC-04</strain>
    </source>
</reference>
<name>A0AAP2W5N4_9EURY</name>
<gene>
    <name evidence="2" type="ORF">CUJ83_00875</name>
</gene>
<evidence type="ECO:0000256" key="1">
    <source>
        <dbReference type="SAM" id="MobiDB-lite"/>
    </source>
</evidence>
<evidence type="ECO:0000313" key="3">
    <source>
        <dbReference type="Proteomes" id="UP001320159"/>
    </source>
</evidence>
<feature type="region of interest" description="Disordered" evidence="1">
    <location>
        <begin position="91"/>
        <end position="111"/>
    </location>
</feature>
<sequence length="111" mass="12875">MEGMIDMHGEELNQRLDRLIIKLEKVSILLEEAKVDPNILMELDPGSNNELSVCLSEYDEFLEHLKELTEETVDEMFYLISGESENICCCEGEDDDADIDREEDDIDDEDW</sequence>
<dbReference type="EMBL" id="PGCK01000001">
    <property type="protein sequence ID" value="MCD1293549.1"/>
    <property type="molecule type" value="Genomic_DNA"/>
</dbReference>
<organism evidence="2 3">
    <name type="scientific">Methanooceanicella nereidis</name>
    <dbReference type="NCBI Taxonomy" id="2052831"/>
    <lineage>
        <taxon>Archaea</taxon>
        <taxon>Methanobacteriati</taxon>
        <taxon>Methanobacteriota</taxon>
        <taxon>Stenosarchaea group</taxon>
        <taxon>Methanomicrobia</taxon>
        <taxon>Methanocellales</taxon>
        <taxon>Methanocellaceae</taxon>
        <taxon>Methanooceanicella</taxon>
    </lineage>
</organism>
<keyword evidence="3" id="KW-1185">Reference proteome</keyword>
<protein>
    <submittedName>
        <fullName evidence="2">Uncharacterized protein</fullName>
    </submittedName>
</protein>
<dbReference type="Proteomes" id="UP001320159">
    <property type="component" value="Unassembled WGS sequence"/>
</dbReference>
<proteinExistence type="predicted"/>
<accession>A0AAP2W5N4</accession>
<comment type="caution">
    <text evidence="2">The sequence shown here is derived from an EMBL/GenBank/DDBJ whole genome shotgun (WGS) entry which is preliminary data.</text>
</comment>
<evidence type="ECO:0000313" key="2">
    <source>
        <dbReference type="EMBL" id="MCD1293549.1"/>
    </source>
</evidence>